<dbReference type="InterPro" id="IPR052893">
    <property type="entry name" value="TCS_response_regulator"/>
</dbReference>
<keyword evidence="4" id="KW-1185">Reference proteome</keyword>
<evidence type="ECO:0000313" key="4">
    <source>
        <dbReference type="Proteomes" id="UP000321479"/>
    </source>
</evidence>
<keyword evidence="1" id="KW-0597">Phosphoprotein</keyword>
<dbReference type="InterPro" id="IPR001789">
    <property type="entry name" value="Sig_transdc_resp-reg_receiver"/>
</dbReference>
<evidence type="ECO:0000259" key="2">
    <source>
        <dbReference type="PROSITE" id="PS50110"/>
    </source>
</evidence>
<dbReference type="SUPFAM" id="SSF52172">
    <property type="entry name" value="CheY-like"/>
    <property type="match status" value="1"/>
</dbReference>
<dbReference type="SMART" id="SM00448">
    <property type="entry name" value="REC"/>
    <property type="match status" value="1"/>
</dbReference>
<name>A0A5B8UYL9_9SPHI</name>
<dbReference type="RefSeq" id="WP_147032682.1">
    <property type="nucleotide sequence ID" value="NZ_CP042436.1"/>
</dbReference>
<dbReference type="InterPro" id="IPR011006">
    <property type="entry name" value="CheY-like_superfamily"/>
</dbReference>
<evidence type="ECO:0000313" key="3">
    <source>
        <dbReference type="EMBL" id="QEC64109.1"/>
    </source>
</evidence>
<accession>A0A5B8UYL9</accession>
<dbReference type="AlphaFoldDB" id="A0A5B8UYL9"/>
<dbReference type="EMBL" id="CP042436">
    <property type="protein sequence ID" value="QEC64109.1"/>
    <property type="molecule type" value="Genomic_DNA"/>
</dbReference>
<feature type="modified residue" description="4-aspartylphosphate" evidence="1">
    <location>
        <position position="60"/>
    </location>
</feature>
<proteinExistence type="predicted"/>
<sequence length="128" mass="14862">MSKLILIDDEPIFHKIVQMTLKHSELSNKATYSMDGEAVLDYLEEKSSETTSLPDYIFVDLYMPRFSGWDFLNRFQQIYQSLKKNVNIYIVSSSIDPRDIDRSKTYPFATTFISKPVMKEVFEGISIA</sequence>
<feature type="domain" description="Response regulatory" evidence="2">
    <location>
        <begin position="3"/>
        <end position="128"/>
    </location>
</feature>
<dbReference type="KEGG" id="mgin:FRZ54_16505"/>
<organism evidence="3 4">
    <name type="scientific">Mucilaginibacter ginsenosidivorans</name>
    <dbReference type="NCBI Taxonomy" id="398053"/>
    <lineage>
        <taxon>Bacteria</taxon>
        <taxon>Pseudomonadati</taxon>
        <taxon>Bacteroidota</taxon>
        <taxon>Sphingobacteriia</taxon>
        <taxon>Sphingobacteriales</taxon>
        <taxon>Sphingobacteriaceae</taxon>
        <taxon>Mucilaginibacter</taxon>
    </lineage>
</organism>
<dbReference type="OrthoDB" id="1121174at2"/>
<dbReference type="PROSITE" id="PS50110">
    <property type="entry name" value="RESPONSE_REGULATORY"/>
    <property type="match status" value="1"/>
</dbReference>
<gene>
    <name evidence="3" type="ORF">FRZ54_16505</name>
</gene>
<dbReference type="GO" id="GO:0000160">
    <property type="term" value="P:phosphorelay signal transduction system"/>
    <property type="evidence" value="ECO:0007669"/>
    <property type="project" value="InterPro"/>
</dbReference>
<dbReference type="PANTHER" id="PTHR44520:SF2">
    <property type="entry name" value="RESPONSE REGULATOR RCP1"/>
    <property type="match status" value="1"/>
</dbReference>
<evidence type="ECO:0000256" key="1">
    <source>
        <dbReference type="PROSITE-ProRule" id="PRU00169"/>
    </source>
</evidence>
<reference evidence="3 4" key="1">
    <citation type="journal article" date="2017" name="Curr. Microbiol.">
        <title>Mucilaginibacter ginsenosidivorans sp. nov., Isolated from Soil of Ginseng Field.</title>
        <authorList>
            <person name="Kim M.M."/>
            <person name="Siddiqi M.Z."/>
            <person name="Im W.T."/>
        </authorList>
    </citation>
    <scope>NUCLEOTIDE SEQUENCE [LARGE SCALE GENOMIC DNA]</scope>
    <source>
        <strain evidence="3 4">Gsoil 3017</strain>
    </source>
</reference>
<dbReference type="Proteomes" id="UP000321479">
    <property type="component" value="Chromosome"/>
</dbReference>
<dbReference type="Gene3D" id="3.40.50.2300">
    <property type="match status" value="1"/>
</dbReference>
<protein>
    <submittedName>
        <fullName evidence="3">Response regulator</fullName>
    </submittedName>
</protein>
<dbReference type="Pfam" id="PF00072">
    <property type="entry name" value="Response_reg"/>
    <property type="match status" value="1"/>
</dbReference>
<dbReference type="PANTHER" id="PTHR44520">
    <property type="entry name" value="RESPONSE REGULATOR RCP1-RELATED"/>
    <property type="match status" value="1"/>
</dbReference>